<gene>
    <name evidence="2" type="primary">qorB1</name>
    <name evidence="2" type="ORF">Nocox_00080</name>
</gene>
<dbReference type="GO" id="GO:0003955">
    <property type="term" value="F:NAD(P)H dehydrogenase (quinone) activity"/>
    <property type="evidence" value="ECO:0007669"/>
    <property type="project" value="UniProtKB-EC"/>
</dbReference>
<dbReference type="PANTHER" id="PTHR47129:SF1">
    <property type="entry name" value="NMRA-LIKE DOMAIN-CONTAINING PROTEIN"/>
    <property type="match status" value="1"/>
</dbReference>
<keyword evidence="2" id="KW-0560">Oxidoreductase</keyword>
<dbReference type="InterPro" id="IPR016040">
    <property type="entry name" value="NAD(P)-bd_dom"/>
</dbReference>
<dbReference type="EMBL" id="CP068985">
    <property type="protein sequence ID" value="QYC37655.1"/>
    <property type="molecule type" value="Genomic_DNA"/>
</dbReference>
<dbReference type="InterPro" id="IPR052718">
    <property type="entry name" value="NmrA-type_oxidoreductase"/>
</dbReference>
<dbReference type="InterPro" id="IPR036291">
    <property type="entry name" value="NAD(P)-bd_dom_sf"/>
</dbReference>
<feature type="domain" description="NAD(P)-binding" evidence="1">
    <location>
        <begin position="89"/>
        <end position="233"/>
    </location>
</feature>
<dbReference type="Proteomes" id="UP000824681">
    <property type="component" value="Chromosome"/>
</dbReference>
<reference evidence="2 3" key="1">
    <citation type="journal article" date="2021" name="ACS Chem. Biol.">
        <title>Genomic-Led Discovery of a Novel Glycopeptide Antibiotic by Nonomuraea coxensis DSM 45129.</title>
        <authorList>
            <person name="Yushchuk O."/>
            <person name="Vior N.M."/>
            <person name="Andreo-Vidal A."/>
            <person name="Berini F."/>
            <person name="Ruckert C."/>
            <person name="Busche T."/>
            <person name="Binda E."/>
            <person name="Kalinowski J."/>
            <person name="Truman A.W."/>
            <person name="Marinelli F."/>
        </authorList>
    </citation>
    <scope>NUCLEOTIDE SEQUENCE [LARGE SCALE GENOMIC DNA]</scope>
    <source>
        <strain evidence="2 3">DSM 45129</strain>
    </source>
</reference>
<dbReference type="Pfam" id="PF13460">
    <property type="entry name" value="NAD_binding_10"/>
    <property type="match status" value="1"/>
</dbReference>
<keyword evidence="3" id="KW-1185">Reference proteome</keyword>
<dbReference type="SUPFAM" id="SSF51735">
    <property type="entry name" value="NAD(P)-binding Rossmann-fold domains"/>
    <property type="match status" value="1"/>
</dbReference>
<dbReference type="EC" id="1.6.5.2" evidence="2"/>
<protein>
    <submittedName>
        <fullName evidence="2">Quinone oxidoreductase 2</fullName>
        <ecNumber evidence="2">1.6.5.2</ecNumber>
    </submittedName>
</protein>
<dbReference type="PANTHER" id="PTHR47129">
    <property type="entry name" value="QUINONE OXIDOREDUCTASE 2"/>
    <property type="match status" value="1"/>
</dbReference>
<evidence type="ECO:0000259" key="1">
    <source>
        <dbReference type="Pfam" id="PF13460"/>
    </source>
</evidence>
<evidence type="ECO:0000313" key="3">
    <source>
        <dbReference type="Proteomes" id="UP000824681"/>
    </source>
</evidence>
<proteinExistence type="predicted"/>
<accession>A0ABX8TQ62</accession>
<sequence>MILVTGISGGLGGLIHHGLSAHYDLDPATGGVAAAGGATVAGGGAASAGGGAAVAGGGAASAGGGAAVAGGGAAVAGGGAAVVGGTRSGDGVTARRIDFDDPASLTDGFRDVDVLVFVSAGYAEDDVVLARHGAVADAAEAAGVRHVVYTSLARSGEPLTIAPPHRWTEARLAAAPFEVTILRNGLYAEIPAGLAALGAATAAETGVFAAALGAGRMSTVAREDLADVAVRVTAEIQHDLAAGRRSRHAGRTYELEGVETVGGDDLAEALADALNRPVRYQPIPLSAAREALTGLGLEPYQVTHTLSTFSNVIAGNLQAGESDLPALLPTPPRPVRDQIVQTLAAAGHTPATTRTR</sequence>
<dbReference type="Gene3D" id="3.40.50.720">
    <property type="entry name" value="NAD(P)-binding Rossmann-like Domain"/>
    <property type="match status" value="1"/>
</dbReference>
<evidence type="ECO:0000313" key="2">
    <source>
        <dbReference type="EMBL" id="QYC37655.1"/>
    </source>
</evidence>
<dbReference type="Gene3D" id="3.90.25.10">
    <property type="entry name" value="UDP-galactose 4-epimerase, domain 1"/>
    <property type="match status" value="1"/>
</dbReference>
<name>A0ABX8TQ62_9ACTN</name>
<dbReference type="RefSeq" id="WP_157383492.1">
    <property type="nucleotide sequence ID" value="NZ_CP068985.1"/>
</dbReference>
<organism evidence="2 3">
    <name type="scientific">Nonomuraea coxensis DSM 45129</name>
    <dbReference type="NCBI Taxonomy" id="1122611"/>
    <lineage>
        <taxon>Bacteria</taxon>
        <taxon>Bacillati</taxon>
        <taxon>Actinomycetota</taxon>
        <taxon>Actinomycetes</taxon>
        <taxon>Streptosporangiales</taxon>
        <taxon>Streptosporangiaceae</taxon>
        <taxon>Nonomuraea</taxon>
    </lineage>
</organism>